<dbReference type="Pfam" id="PF03124">
    <property type="entry name" value="EXS"/>
    <property type="match status" value="1"/>
</dbReference>
<comment type="caution">
    <text evidence="9">The sequence shown here is derived from an EMBL/GenBank/DDBJ whole genome shotgun (WGS) entry which is preliminary data.</text>
</comment>
<evidence type="ECO:0000256" key="5">
    <source>
        <dbReference type="ARBA" id="ARBA00023136"/>
    </source>
</evidence>
<evidence type="ECO:0000259" key="8">
    <source>
        <dbReference type="PROSITE" id="PS51382"/>
    </source>
</evidence>
<dbReference type="PANTHER" id="PTHR10783:SF103">
    <property type="entry name" value="SOLUTE CARRIER FAMILY 53 MEMBER 1"/>
    <property type="match status" value="1"/>
</dbReference>
<feature type="domain" description="SPX" evidence="8">
    <location>
        <begin position="1"/>
        <end position="278"/>
    </location>
</feature>
<dbReference type="AlphaFoldDB" id="A0A9N9JGS3"/>
<reference evidence="9" key="1">
    <citation type="submission" date="2021-06" db="EMBL/GenBank/DDBJ databases">
        <authorList>
            <person name="Kallberg Y."/>
            <person name="Tangrot J."/>
            <person name="Rosling A."/>
        </authorList>
    </citation>
    <scope>NUCLEOTIDE SEQUENCE</scope>
    <source>
        <strain evidence="9">MA453B</strain>
    </source>
</reference>
<feature type="transmembrane region" description="Helical" evidence="7">
    <location>
        <begin position="328"/>
        <end position="350"/>
    </location>
</feature>
<dbReference type="PANTHER" id="PTHR10783">
    <property type="entry name" value="XENOTROPIC AND POLYTROPIC RETROVIRUS RECEPTOR 1-RELATED"/>
    <property type="match status" value="1"/>
</dbReference>
<keyword evidence="10" id="KW-1185">Reference proteome</keyword>
<evidence type="ECO:0000313" key="10">
    <source>
        <dbReference type="Proteomes" id="UP000789405"/>
    </source>
</evidence>
<organism evidence="9 10">
    <name type="scientific">Dentiscutata erythropus</name>
    <dbReference type="NCBI Taxonomy" id="1348616"/>
    <lineage>
        <taxon>Eukaryota</taxon>
        <taxon>Fungi</taxon>
        <taxon>Fungi incertae sedis</taxon>
        <taxon>Mucoromycota</taxon>
        <taxon>Glomeromycotina</taxon>
        <taxon>Glomeromycetes</taxon>
        <taxon>Diversisporales</taxon>
        <taxon>Gigasporaceae</taxon>
        <taxon>Dentiscutata</taxon>
    </lineage>
</organism>
<feature type="compositionally biased region" description="Basic and acidic residues" evidence="6">
    <location>
        <begin position="81"/>
        <end position="91"/>
    </location>
</feature>
<comment type="subcellular location">
    <subcellularLocation>
        <location evidence="1">Membrane</location>
        <topology evidence="1">Multi-pass membrane protein</topology>
    </subcellularLocation>
</comment>
<dbReference type="Pfam" id="PF03105">
    <property type="entry name" value="SPX"/>
    <property type="match status" value="2"/>
</dbReference>
<evidence type="ECO:0000256" key="2">
    <source>
        <dbReference type="ARBA" id="ARBA00009665"/>
    </source>
</evidence>
<gene>
    <name evidence="9" type="ORF">DERYTH_LOCUS19621</name>
</gene>
<sequence length="509" mass="59489">KIEHLYDLRYIDYKGLKVKLENIQQSQYVEPESPTTYFSNVCESPTTYGHSESFQSFPFTSIKEESIKEEDENQTQLQNESIKRKPTHSDPVRPSLSPLKIKIDNFRRANSLLTKVPSRLRSKSIQRTPIISLDTIKNQLRPDEVEFFEALDIELKKINDFYEEKESDAREHFNRINQSYEELKALKAANQSNSPRSDWTSKLFKERDNNISSPSTNETLFAIDYKDARKRMKKAIFEFYRGIEMLKHYRNINHAGFKKILEKFDTVTKLNGSETYLKKVNQTSFVKSKRVDVLMKDTEYIFNKLFGGSSRSYAKKKLKTPNRRHKTYYLPTIRSGIYIGLAAPSLYNALKIAIAENGTHELQLYAGLILPMILLLLIGVIMYVWTKLRINYKFIFELNPRQNLDFRQYIEITSFMLLLVCLATYADVTNLFSIQHPYYPLILVIVILAVVLCPFRIFYYSARRWFVFGLGRMLISPFIGIEFREFIIADHCNSLSYTFGALQVLPCFA</sequence>
<dbReference type="PROSITE" id="PS51382">
    <property type="entry name" value="SPX"/>
    <property type="match status" value="1"/>
</dbReference>
<feature type="non-terminal residue" evidence="9">
    <location>
        <position position="1"/>
    </location>
</feature>
<dbReference type="GO" id="GO:0005794">
    <property type="term" value="C:Golgi apparatus"/>
    <property type="evidence" value="ECO:0007669"/>
    <property type="project" value="TreeGrafter"/>
</dbReference>
<accession>A0A9N9JGS3</accession>
<name>A0A9N9JGS3_9GLOM</name>
<dbReference type="CDD" id="cd14475">
    <property type="entry name" value="SPX_SYG1_like"/>
    <property type="match status" value="1"/>
</dbReference>
<dbReference type="Proteomes" id="UP000789405">
    <property type="component" value="Unassembled WGS sequence"/>
</dbReference>
<dbReference type="GO" id="GO:0000822">
    <property type="term" value="F:inositol hexakisphosphate binding"/>
    <property type="evidence" value="ECO:0007669"/>
    <property type="project" value="TreeGrafter"/>
</dbReference>
<feature type="non-terminal residue" evidence="9">
    <location>
        <position position="509"/>
    </location>
</feature>
<evidence type="ECO:0000313" key="9">
    <source>
        <dbReference type="EMBL" id="CAG8780769.1"/>
    </source>
</evidence>
<keyword evidence="5 7" id="KW-0472">Membrane</keyword>
<feature type="region of interest" description="Disordered" evidence="6">
    <location>
        <begin position="67"/>
        <end position="96"/>
    </location>
</feature>
<keyword evidence="4 7" id="KW-1133">Transmembrane helix</keyword>
<evidence type="ECO:0000256" key="1">
    <source>
        <dbReference type="ARBA" id="ARBA00004141"/>
    </source>
</evidence>
<dbReference type="GO" id="GO:0016036">
    <property type="term" value="P:cellular response to phosphate starvation"/>
    <property type="evidence" value="ECO:0007669"/>
    <property type="project" value="TreeGrafter"/>
</dbReference>
<evidence type="ECO:0000256" key="3">
    <source>
        <dbReference type="ARBA" id="ARBA00022692"/>
    </source>
</evidence>
<comment type="similarity">
    <text evidence="2">Belongs to the SYG1 (TC 2.A.94) family.</text>
</comment>
<evidence type="ECO:0000256" key="6">
    <source>
        <dbReference type="SAM" id="MobiDB-lite"/>
    </source>
</evidence>
<dbReference type="EMBL" id="CAJVPY010021784">
    <property type="protein sequence ID" value="CAG8780769.1"/>
    <property type="molecule type" value="Genomic_DNA"/>
</dbReference>
<proteinExistence type="inferred from homology"/>
<dbReference type="GO" id="GO:0005886">
    <property type="term" value="C:plasma membrane"/>
    <property type="evidence" value="ECO:0007669"/>
    <property type="project" value="TreeGrafter"/>
</dbReference>
<dbReference type="InterPro" id="IPR004331">
    <property type="entry name" value="SPX_dom"/>
</dbReference>
<feature type="transmembrane region" description="Helical" evidence="7">
    <location>
        <begin position="406"/>
        <end position="426"/>
    </location>
</feature>
<dbReference type="GO" id="GO:0006817">
    <property type="term" value="P:phosphate ion transport"/>
    <property type="evidence" value="ECO:0007669"/>
    <property type="project" value="TreeGrafter"/>
</dbReference>
<keyword evidence="3 7" id="KW-0812">Transmembrane</keyword>
<evidence type="ECO:0000256" key="7">
    <source>
        <dbReference type="SAM" id="Phobius"/>
    </source>
</evidence>
<feature type="transmembrane region" description="Helical" evidence="7">
    <location>
        <begin position="438"/>
        <end position="459"/>
    </location>
</feature>
<dbReference type="InterPro" id="IPR004342">
    <property type="entry name" value="EXS_C"/>
</dbReference>
<dbReference type="OrthoDB" id="2440603at2759"/>
<feature type="transmembrane region" description="Helical" evidence="7">
    <location>
        <begin position="362"/>
        <end position="385"/>
    </location>
</feature>
<evidence type="ECO:0000256" key="4">
    <source>
        <dbReference type="ARBA" id="ARBA00022989"/>
    </source>
</evidence>
<protein>
    <submittedName>
        <fullName evidence="9">23256_t:CDS:1</fullName>
    </submittedName>
</protein>